<dbReference type="InterPro" id="IPR003658">
    <property type="entry name" value="Anti-sigma_ant"/>
</dbReference>
<dbReference type="Proteomes" id="UP000265614">
    <property type="component" value="Unassembled WGS sequence"/>
</dbReference>
<dbReference type="Pfam" id="PF01740">
    <property type="entry name" value="STAS"/>
    <property type="match status" value="1"/>
</dbReference>
<sequence>MWRRAALRSFLTGRSGGAGPRSASGARLRYGPSVDGLDVRESRIAGLTVVDLVGVLDLYNAPAVRSRLLGLLAGGSPRCVLDLDGLTFIDTAGLSVIVGVVKRCRRAGGDVVLVVTTPAVLRLLRITGLDTVTVIRESAAAAAAALQESTTGRAAEGWPGSARWPRT</sequence>
<proteinExistence type="inferred from homology"/>
<dbReference type="OrthoDB" id="9793697at2"/>
<dbReference type="InterPro" id="IPR036513">
    <property type="entry name" value="STAS_dom_sf"/>
</dbReference>
<gene>
    <name evidence="4" type="ORF">D5H78_10065</name>
</gene>
<dbReference type="Gene3D" id="3.30.750.24">
    <property type="entry name" value="STAS domain"/>
    <property type="match status" value="1"/>
</dbReference>
<evidence type="ECO:0000259" key="3">
    <source>
        <dbReference type="PROSITE" id="PS50801"/>
    </source>
</evidence>
<dbReference type="InterPro" id="IPR002645">
    <property type="entry name" value="STAS_dom"/>
</dbReference>
<dbReference type="EMBL" id="QZEZ01000004">
    <property type="protein sequence ID" value="RJK95932.1"/>
    <property type="molecule type" value="Genomic_DNA"/>
</dbReference>
<evidence type="ECO:0000313" key="5">
    <source>
        <dbReference type="Proteomes" id="UP000265614"/>
    </source>
</evidence>
<protein>
    <recommendedName>
        <fullName evidence="2">Anti-sigma factor antagonist</fullName>
    </recommendedName>
</protein>
<dbReference type="SUPFAM" id="SSF52091">
    <property type="entry name" value="SpoIIaa-like"/>
    <property type="match status" value="1"/>
</dbReference>
<name>A0A3A3YYM6_9ACTN</name>
<evidence type="ECO:0000256" key="1">
    <source>
        <dbReference type="ARBA" id="ARBA00009013"/>
    </source>
</evidence>
<dbReference type="NCBIfam" id="TIGR00377">
    <property type="entry name" value="ant_ant_sig"/>
    <property type="match status" value="1"/>
</dbReference>
<evidence type="ECO:0000256" key="2">
    <source>
        <dbReference type="RuleBase" id="RU003749"/>
    </source>
</evidence>
<feature type="domain" description="STAS" evidence="3">
    <location>
        <begin position="37"/>
        <end position="146"/>
    </location>
</feature>
<keyword evidence="5" id="KW-1185">Reference proteome</keyword>
<accession>A0A3A3YYM6</accession>
<evidence type="ECO:0000313" key="4">
    <source>
        <dbReference type="EMBL" id="RJK95932.1"/>
    </source>
</evidence>
<comment type="similarity">
    <text evidence="1 2">Belongs to the anti-sigma-factor antagonist family.</text>
</comment>
<dbReference type="PANTHER" id="PTHR33495">
    <property type="entry name" value="ANTI-SIGMA FACTOR ANTAGONIST TM_1081-RELATED-RELATED"/>
    <property type="match status" value="1"/>
</dbReference>
<dbReference type="PANTHER" id="PTHR33495:SF2">
    <property type="entry name" value="ANTI-SIGMA FACTOR ANTAGONIST TM_1081-RELATED"/>
    <property type="match status" value="1"/>
</dbReference>
<dbReference type="CDD" id="cd07043">
    <property type="entry name" value="STAS_anti-anti-sigma_factors"/>
    <property type="match status" value="1"/>
</dbReference>
<dbReference type="GO" id="GO:0043856">
    <property type="term" value="F:anti-sigma factor antagonist activity"/>
    <property type="evidence" value="ECO:0007669"/>
    <property type="project" value="InterPro"/>
</dbReference>
<dbReference type="PROSITE" id="PS50801">
    <property type="entry name" value="STAS"/>
    <property type="match status" value="1"/>
</dbReference>
<comment type="caution">
    <text evidence="4">The sequence shown here is derived from an EMBL/GenBank/DDBJ whole genome shotgun (WGS) entry which is preliminary data.</text>
</comment>
<reference evidence="4 5" key="1">
    <citation type="submission" date="2018-09" db="EMBL/GenBank/DDBJ databases">
        <title>YIM 75000 draft genome.</title>
        <authorList>
            <person name="Tang S."/>
            <person name="Feng Y."/>
        </authorList>
    </citation>
    <scope>NUCLEOTIDE SEQUENCE [LARGE SCALE GENOMIC DNA]</scope>
    <source>
        <strain evidence="4 5">YIM 75000</strain>
    </source>
</reference>
<organism evidence="4 5">
    <name type="scientific">Vallicoccus soli</name>
    <dbReference type="NCBI Taxonomy" id="2339232"/>
    <lineage>
        <taxon>Bacteria</taxon>
        <taxon>Bacillati</taxon>
        <taxon>Actinomycetota</taxon>
        <taxon>Actinomycetes</taxon>
        <taxon>Motilibacterales</taxon>
        <taxon>Vallicoccaceae</taxon>
        <taxon>Vallicoccus</taxon>
    </lineage>
</organism>
<dbReference type="AlphaFoldDB" id="A0A3A3YYM6"/>